<proteinExistence type="predicted"/>
<dbReference type="EMBL" id="JAFCXS010000019">
    <property type="protein sequence ID" value="MBM0749256.1"/>
    <property type="molecule type" value="Genomic_DNA"/>
</dbReference>
<dbReference type="GeneID" id="84693351"/>
<dbReference type="Proteomes" id="UP000809137">
    <property type="component" value="Unassembled WGS sequence"/>
</dbReference>
<gene>
    <name evidence="1" type="ORF">JJB79_17865</name>
</gene>
<keyword evidence="2" id="KW-1185">Reference proteome</keyword>
<comment type="caution">
    <text evidence="1">The sequence shown here is derived from an EMBL/GenBank/DDBJ whole genome shotgun (WGS) entry which is preliminary data.</text>
</comment>
<protein>
    <recommendedName>
        <fullName evidence="3">Fumarate hydratase</fullName>
    </recommendedName>
</protein>
<reference evidence="1 2" key="1">
    <citation type="submission" date="2021-01" db="EMBL/GenBank/DDBJ databases">
        <title>Complete genome sequence of Pantoea eucrina OB49, a heavy metal tolerant bacterium with PGPR potential isolated from wheat in Algeria.</title>
        <authorList>
            <person name="Lekired A."/>
            <person name="Ouzari I.H."/>
        </authorList>
    </citation>
    <scope>NUCLEOTIDE SEQUENCE [LARGE SCALE GENOMIC DNA]</scope>
    <source>
        <strain evidence="1 2">OB49</strain>
    </source>
</reference>
<dbReference type="RefSeq" id="WP_040113804.1">
    <property type="nucleotide sequence ID" value="NZ_CP083450.1"/>
</dbReference>
<evidence type="ECO:0000313" key="1">
    <source>
        <dbReference type="EMBL" id="MBM0749256.1"/>
    </source>
</evidence>
<sequence>MKNDAAAEDIYAVIGTVVARLLKPDQHLTLHEITTALHHMGETATGQDVREACRKAVILLARQMH</sequence>
<accession>A0ABS1ZA36</accession>
<evidence type="ECO:0000313" key="2">
    <source>
        <dbReference type="Proteomes" id="UP000809137"/>
    </source>
</evidence>
<name>A0ABS1ZA36_9GAMM</name>
<evidence type="ECO:0008006" key="3">
    <source>
        <dbReference type="Google" id="ProtNLM"/>
    </source>
</evidence>
<organism evidence="1 2">
    <name type="scientific">Pantoea eucrina</name>
    <dbReference type="NCBI Taxonomy" id="472693"/>
    <lineage>
        <taxon>Bacteria</taxon>
        <taxon>Pseudomonadati</taxon>
        <taxon>Pseudomonadota</taxon>
        <taxon>Gammaproteobacteria</taxon>
        <taxon>Enterobacterales</taxon>
        <taxon>Erwiniaceae</taxon>
        <taxon>Pantoea</taxon>
    </lineage>
</organism>